<feature type="compositionally biased region" description="Basic and acidic residues" evidence="1">
    <location>
        <begin position="170"/>
        <end position="184"/>
    </location>
</feature>
<feature type="compositionally biased region" description="Basic residues" evidence="1">
    <location>
        <begin position="94"/>
        <end position="103"/>
    </location>
</feature>
<feature type="region of interest" description="Disordered" evidence="1">
    <location>
        <begin position="1"/>
        <end position="185"/>
    </location>
</feature>
<accession>E4XDT0</accession>
<feature type="compositionally biased region" description="Basic and acidic residues" evidence="1">
    <location>
        <begin position="13"/>
        <end position="32"/>
    </location>
</feature>
<evidence type="ECO:0000313" key="3">
    <source>
        <dbReference type="Proteomes" id="UP000001307"/>
    </source>
</evidence>
<sequence>MTKSIRDAMIASKKKEFEKSENVEEKATESAARRLFAKAQQLLNEDPIRKQRSSKKPAQTESPKREAKIVTNVATKSTKKPSSSKVEAADDNKNKKKKKSKKRSREEEDVKLRKKIKKEKENRNSISLSSTDFFMDPAALSKKERRRRRELEQQREDEERARRKAKKRARKEEARKEEALRAETEDPDKEWEVEYVGGIYLEWGQKIVTTSKGVKNQEFYIKDDKDHRVWIKWKDPFADNNSVWSAEVQENLVGIDPDRLEKIFRKKKIYPMPSKTDGLPNWPERLNKVLLAGYRKWKAPRCLRDQDPDEEQTPQFIQGIEVIESTSKVEEIVEETDYETDYDTDEA</sequence>
<dbReference type="EMBL" id="FN653040">
    <property type="protein sequence ID" value="CBY19319.1"/>
    <property type="molecule type" value="Genomic_DNA"/>
</dbReference>
<dbReference type="OrthoDB" id="10543105at2759"/>
<dbReference type="InParanoid" id="E4XDT0"/>
<proteinExistence type="predicted"/>
<feature type="compositionally biased region" description="Basic and acidic residues" evidence="1">
    <location>
        <begin position="149"/>
        <end position="161"/>
    </location>
</feature>
<dbReference type="Proteomes" id="UP000001307">
    <property type="component" value="Unassembled WGS sequence"/>
</dbReference>
<organism evidence="2">
    <name type="scientific">Oikopleura dioica</name>
    <name type="common">Tunicate</name>
    <dbReference type="NCBI Taxonomy" id="34765"/>
    <lineage>
        <taxon>Eukaryota</taxon>
        <taxon>Metazoa</taxon>
        <taxon>Chordata</taxon>
        <taxon>Tunicata</taxon>
        <taxon>Appendicularia</taxon>
        <taxon>Copelata</taxon>
        <taxon>Oikopleuridae</taxon>
        <taxon>Oikopleura</taxon>
    </lineage>
</organism>
<evidence type="ECO:0000256" key="1">
    <source>
        <dbReference type="SAM" id="MobiDB-lite"/>
    </source>
</evidence>
<dbReference type="AlphaFoldDB" id="E4XDT0"/>
<name>E4XDT0_OIKDI</name>
<protein>
    <submittedName>
        <fullName evidence="2">Uncharacterized protein</fullName>
    </submittedName>
</protein>
<evidence type="ECO:0000313" key="2">
    <source>
        <dbReference type="EMBL" id="CBY19319.1"/>
    </source>
</evidence>
<reference evidence="2" key="1">
    <citation type="journal article" date="2010" name="Science">
        <title>Plasticity of animal genome architecture unmasked by rapid evolution of a pelagic tunicate.</title>
        <authorList>
            <person name="Denoeud F."/>
            <person name="Henriet S."/>
            <person name="Mungpakdee S."/>
            <person name="Aury J.M."/>
            <person name="Da Silva C."/>
            <person name="Brinkmann H."/>
            <person name="Mikhaleva J."/>
            <person name="Olsen L.C."/>
            <person name="Jubin C."/>
            <person name="Canestro C."/>
            <person name="Bouquet J.M."/>
            <person name="Danks G."/>
            <person name="Poulain J."/>
            <person name="Campsteijn C."/>
            <person name="Adamski M."/>
            <person name="Cross I."/>
            <person name="Yadetie F."/>
            <person name="Muffato M."/>
            <person name="Louis A."/>
            <person name="Butcher S."/>
            <person name="Tsagkogeorga G."/>
            <person name="Konrad A."/>
            <person name="Singh S."/>
            <person name="Jensen M.F."/>
            <person name="Cong E.H."/>
            <person name="Eikeseth-Otteraa H."/>
            <person name="Noel B."/>
            <person name="Anthouard V."/>
            <person name="Porcel B.M."/>
            <person name="Kachouri-Lafond R."/>
            <person name="Nishino A."/>
            <person name="Ugolini M."/>
            <person name="Chourrout P."/>
            <person name="Nishida H."/>
            <person name="Aasland R."/>
            <person name="Huzurbazar S."/>
            <person name="Westhof E."/>
            <person name="Delsuc F."/>
            <person name="Lehrach H."/>
            <person name="Reinhardt R."/>
            <person name="Weissenbach J."/>
            <person name="Roy S.W."/>
            <person name="Artiguenave F."/>
            <person name="Postlethwait J.H."/>
            <person name="Manak J.R."/>
            <person name="Thompson E.M."/>
            <person name="Jaillon O."/>
            <person name="Du Pasquier L."/>
            <person name="Boudinot P."/>
            <person name="Liberles D.A."/>
            <person name="Volff J.N."/>
            <person name="Philippe H."/>
            <person name="Lenhard B."/>
            <person name="Roest Crollius H."/>
            <person name="Wincker P."/>
            <person name="Chourrout D."/>
        </authorList>
    </citation>
    <scope>NUCLEOTIDE SEQUENCE [LARGE SCALE GENOMIC DNA]</scope>
</reference>
<gene>
    <name evidence="2" type="ORF">GSOID_T00008328001</name>
</gene>
<keyword evidence="3" id="KW-1185">Reference proteome</keyword>